<dbReference type="Gene3D" id="1.10.3810.10">
    <property type="entry name" value="Biosynthetic peptidoglycan transglycosylase-like"/>
    <property type="match status" value="1"/>
</dbReference>
<dbReference type="GO" id="GO:0008955">
    <property type="term" value="F:peptidoglycan glycosyltransferase activity"/>
    <property type="evidence" value="ECO:0007669"/>
    <property type="project" value="UniProtKB-EC"/>
</dbReference>
<keyword evidence="12" id="KW-0573">Peptidoglycan synthesis</keyword>
<dbReference type="KEGG" id="scn:Solca_1400"/>
<feature type="domain" description="Penicillin-binding protein transpeptidase" evidence="19">
    <location>
        <begin position="440"/>
        <end position="681"/>
    </location>
</feature>
<evidence type="ECO:0000313" key="22">
    <source>
        <dbReference type="Proteomes" id="UP000007590"/>
    </source>
</evidence>
<evidence type="ECO:0000256" key="7">
    <source>
        <dbReference type="ARBA" id="ARBA00022670"/>
    </source>
</evidence>
<dbReference type="EMBL" id="CP003349">
    <property type="protein sequence ID" value="AFD06486.1"/>
    <property type="molecule type" value="Genomic_DNA"/>
</dbReference>
<evidence type="ECO:0000256" key="1">
    <source>
        <dbReference type="ARBA" id="ARBA00004236"/>
    </source>
</evidence>
<dbReference type="RefSeq" id="WP_014679713.1">
    <property type="nucleotide sequence ID" value="NC_017770.1"/>
</dbReference>
<proteinExistence type="inferred from homology"/>
<name>H8KVI3_SOLCM</name>
<comment type="catalytic activity">
    <reaction evidence="17">
        <text>[GlcNAc-(1-&gt;4)-Mur2Ac(oyl-L-Ala-gamma-D-Glu-L-Lys-D-Ala-D-Ala)](n)-di-trans,octa-cis-undecaprenyl diphosphate + beta-D-GlcNAc-(1-&gt;4)-Mur2Ac(oyl-L-Ala-gamma-D-Glu-L-Lys-D-Ala-D-Ala)-di-trans,octa-cis-undecaprenyl diphosphate = [GlcNAc-(1-&gt;4)-Mur2Ac(oyl-L-Ala-gamma-D-Glu-L-Lys-D-Ala-D-Ala)](n+1)-di-trans,octa-cis-undecaprenyl diphosphate + di-trans,octa-cis-undecaprenyl diphosphate + H(+)</text>
        <dbReference type="Rhea" id="RHEA:23708"/>
        <dbReference type="Rhea" id="RHEA-COMP:9602"/>
        <dbReference type="Rhea" id="RHEA-COMP:9603"/>
        <dbReference type="ChEBI" id="CHEBI:15378"/>
        <dbReference type="ChEBI" id="CHEBI:58405"/>
        <dbReference type="ChEBI" id="CHEBI:60033"/>
        <dbReference type="ChEBI" id="CHEBI:78435"/>
        <dbReference type="EC" id="2.4.99.28"/>
    </reaction>
</comment>
<evidence type="ECO:0000256" key="3">
    <source>
        <dbReference type="ARBA" id="ARBA00007090"/>
    </source>
</evidence>
<comment type="catalytic activity">
    <reaction evidence="16">
        <text>Preferential cleavage: (Ac)2-L-Lys-D-Ala-|-D-Ala. Also transpeptidation of peptidyl-alanyl moieties that are N-acyl substituents of D-alanine.</text>
        <dbReference type="EC" id="3.4.16.4"/>
    </reaction>
</comment>
<evidence type="ECO:0000256" key="12">
    <source>
        <dbReference type="ARBA" id="ARBA00022984"/>
    </source>
</evidence>
<dbReference type="GO" id="GO:0005886">
    <property type="term" value="C:plasma membrane"/>
    <property type="evidence" value="ECO:0007669"/>
    <property type="project" value="UniProtKB-SubCell"/>
</dbReference>
<gene>
    <name evidence="21" type="ordered locus">Solca_1400</name>
</gene>
<dbReference type="GO" id="GO:0009252">
    <property type="term" value="P:peptidoglycan biosynthetic process"/>
    <property type="evidence" value="ECO:0007669"/>
    <property type="project" value="UniProtKB-KW"/>
</dbReference>
<dbReference type="AlphaFoldDB" id="H8KVI3"/>
<dbReference type="STRING" id="929556.Solca_1400"/>
<dbReference type="Proteomes" id="UP000007590">
    <property type="component" value="Chromosome"/>
</dbReference>
<accession>H8KVI3</accession>
<reference evidence="21" key="1">
    <citation type="submission" date="2012-02" db="EMBL/GenBank/DDBJ databases">
        <title>The complete genome of Solitalea canadensis DSM 3403.</title>
        <authorList>
            <consortium name="US DOE Joint Genome Institute (JGI-PGF)"/>
            <person name="Lucas S."/>
            <person name="Copeland A."/>
            <person name="Lapidus A."/>
            <person name="Glavina del Rio T."/>
            <person name="Dalin E."/>
            <person name="Tice H."/>
            <person name="Bruce D."/>
            <person name="Goodwin L."/>
            <person name="Pitluck S."/>
            <person name="Peters L."/>
            <person name="Ovchinnikova G."/>
            <person name="Lu M."/>
            <person name="Kyrpides N."/>
            <person name="Mavromatis K."/>
            <person name="Ivanova N."/>
            <person name="Brettin T."/>
            <person name="Detter J.C."/>
            <person name="Han C."/>
            <person name="Larimer F."/>
            <person name="Land M."/>
            <person name="Hauser L."/>
            <person name="Markowitz V."/>
            <person name="Cheng J.-F."/>
            <person name="Hugenholtz P."/>
            <person name="Woyke T."/>
            <person name="Wu D."/>
            <person name="Spring S."/>
            <person name="Schroeder M."/>
            <person name="Kopitz M."/>
            <person name="Brambilla E."/>
            <person name="Klenk H.-P."/>
            <person name="Eisen J.A."/>
        </authorList>
    </citation>
    <scope>NUCLEOTIDE SEQUENCE</scope>
    <source>
        <strain evidence="21">DSM 3403</strain>
    </source>
</reference>
<evidence type="ECO:0000256" key="4">
    <source>
        <dbReference type="ARBA" id="ARBA00007739"/>
    </source>
</evidence>
<dbReference type="GO" id="GO:0009002">
    <property type="term" value="F:serine-type D-Ala-D-Ala carboxypeptidase activity"/>
    <property type="evidence" value="ECO:0007669"/>
    <property type="project" value="UniProtKB-EC"/>
</dbReference>
<keyword evidence="22" id="KW-1185">Reference proteome</keyword>
<dbReference type="InterPro" id="IPR012338">
    <property type="entry name" value="Beta-lactam/transpept-like"/>
</dbReference>
<evidence type="ECO:0000256" key="14">
    <source>
        <dbReference type="ARBA" id="ARBA00023268"/>
    </source>
</evidence>
<evidence type="ECO:0000256" key="11">
    <source>
        <dbReference type="ARBA" id="ARBA00022960"/>
    </source>
</evidence>
<evidence type="ECO:0000256" key="9">
    <source>
        <dbReference type="ARBA" id="ARBA00022679"/>
    </source>
</evidence>
<evidence type="ECO:0000313" key="21">
    <source>
        <dbReference type="EMBL" id="AFD06486.1"/>
    </source>
</evidence>
<keyword evidence="13 18" id="KW-0472">Membrane</keyword>
<evidence type="ECO:0000256" key="15">
    <source>
        <dbReference type="ARBA" id="ARBA00023316"/>
    </source>
</evidence>
<dbReference type="InterPro" id="IPR001460">
    <property type="entry name" value="PCN-bd_Tpept"/>
</dbReference>
<evidence type="ECO:0000256" key="5">
    <source>
        <dbReference type="ARBA" id="ARBA00022475"/>
    </source>
</evidence>
<evidence type="ECO:0000256" key="17">
    <source>
        <dbReference type="ARBA" id="ARBA00049902"/>
    </source>
</evidence>
<sequence>MFNKIISSIRNFFKKINSFLPKNKFIKALIYLFTFIILFFAAVDLNFLWLFGYSPGFSDLKNPPLATASELYTADSVLIGRYYTENRTPVEFKDLPPNLKNALIDTEDARFYQHSGIDIRSLFSSIFSTLSGDKRGASTITQQLSKNLYQTRRERSFGLLTHIPFIKTVIYKTKEWLTAVKLEMVYSKDEILTLYLNTVPFGNNSFGIKVAANKYFNKQVNELTTEESAVLVGMLKATSTYNPITNAEKSKERRNVVLSQMNKYNHLPKDEYLRLSTQPIFLDLSYKEDNKQEKDSYIRNAVANWIKDWAKENDYDIYADGLKIYTTIDSRMQKYAEEAVSDRMAYLQRRFYGYWQSQNPWTDEEGNEIPNYLETMVERLPVYKALTKKYKGNIDSINEAINQKKRMTVFTWKGDRDTTFSTVDSMRYYSQILQTGLMTFEPSTSHIRAWVGGIDFDHFKFDHVIQAKRQAGSTFKPFVYLTALDNGWSPCDKIKDQSVTINYVENGEKKSWSPKNADWHFTGYDMTLRWAMGRSCNSVTAQLTEKVGWDNVVKYAHKCGIESPLKSVPSVGLGSNDVSLFEMITAYGVFLNKGMYAKPLLVTKIYNKEGKLIKEFKPELKRVLSEETAWLMIYMLQGGIQEPGGTSQALWEYDLFKKGNEIGGKTGTTSNYSDGWYMGVTKDLITGTWVGCEDRNIHFMSSAYGEGSKTALPIFGKYMEKIYGDPSLGITMGKFPKPTVKIATKYYCPTSVPRRDTTSGTDSVDTDYETLPDSIITGF</sequence>
<comment type="similarity">
    <text evidence="4">In the N-terminal section; belongs to the glycosyltransferase 51 family.</text>
</comment>
<dbReference type="SUPFAM" id="SSF56601">
    <property type="entry name" value="beta-lactamase/transpeptidase-like"/>
    <property type="match status" value="1"/>
</dbReference>
<protein>
    <submittedName>
        <fullName evidence="21">Membrane carboxypeptidase/penicillin-binding protein</fullName>
    </submittedName>
</protein>
<feature type="domain" description="Glycosyl transferase family 51" evidence="20">
    <location>
        <begin position="79"/>
        <end position="261"/>
    </location>
</feature>
<dbReference type="OrthoDB" id="9766909at2"/>
<keyword evidence="14" id="KW-0511">Multifunctional enzyme</keyword>
<organism evidence="21 22">
    <name type="scientific">Solitalea canadensis (strain ATCC 29591 / DSM 3403 / JCM 21819 / LMG 8368 / NBRC 15130 / NCIMB 12057 / USAM 9D)</name>
    <name type="common">Flexibacter canadensis</name>
    <dbReference type="NCBI Taxonomy" id="929556"/>
    <lineage>
        <taxon>Bacteria</taxon>
        <taxon>Pseudomonadati</taxon>
        <taxon>Bacteroidota</taxon>
        <taxon>Sphingobacteriia</taxon>
        <taxon>Sphingobacteriales</taxon>
        <taxon>Sphingobacteriaceae</taxon>
        <taxon>Solitalea</taxon>
    </lineage>
</organism>
<keyword evidence="18" id="KW-1133">Transmembrane helix</keyword>
<feature type="transmembrane region" description="Helical" evidence="18">
    <location>
        <begin position="28"/>
        <end position="51"/>
    </location>
</feature>
<dbReference type="Pfam" id="PF00905">
    <property type="entry name" value="Transpeptidase"/>
    <property type="match status" value="1"/>
</dbReference>
<dbReference type="GO" id="GO:0071555">
    <property type="term" value="P:cell wall organization"/>
    <property type="evidence" value="ECO:0007669"/>
    <property type="project" value="UniProtKB-KW"/>
</dbReference>
<evidence type="ECO:0000256" key="6">
    <source>
        <dbReference type="ARBA" id="ARBA00022645"/>
    </source>
</evidence>
<evidence type="ECO:0000256" key="13">
    <source>
        <dbReference type="ARBA" id="ARBA00023136"/>
    </source>
</evidence>
<evidence type="ECO:0000256" key="18">
    <source>
        <dbReference type="SAM" id="Phobius"/>
    </source>
</evidence>
<evidence type="ECO:0000256" key="8">
    <source>
        <dbReference type="ARBA" id="ARBA00022676"/>
    </source>
</evidence>
<dbReference type="InterPro" id="IPR036950">
    <property type="entry name" value="PBP_transglycosylase"/>
</dbReference>
<evidence type="ECO:0000256" key="10">
    <source>
        <dbReference type="ARBA" id="ARBA00022801"/>
    </source>
</evidence>
<dbReference type="PANTHER" id="PTHR32282">
    <property type="entry name" value="BINDING PROTEIN TRANSPEPTIDASE, PUTATIVE-RELATED"/>
    <property type="match status" value="1"/>
</dbReference>
<keyword evidence="7" id="KW-0645">Protease</keyword>
<keyword evidence="5" id="KW-1003">Cell membrane</keyword>
<dbReference type="InterPro" id="IPR050396">
    <property type="entry name" value="Glycosyltr_51/Transpeptidase"/>
</dbReference>
<dbReference type="HOGENOM" id="CLU_006354_2_4_10"/>
<comment type="pathway">
    <text evidence="2">Cell wall biogenesis; peptidoglycan biosynthesis.</text>
</comment>
<keyword evidence="10" id="KW-0378">Hydrolase</keyword>
<keyword evidence="9" id="KW-0808">Transferase</keyword>
<evidence type="ECO:0000259" key="19">
    <source>
        <dbReference type="Pfam" id="PF00905"/>
    </source>
</evidence>
<dbReference type="GO" id="GO:0030288">
    <property type="term" value="C:outer membrane-bounded periplasmic space"/>
    <property type="evidence" value="ECO:0007669"/>
    <property type="project" value="TreeGrafter"/>
</dbReference>
<dbReference type="SUPFAM" id="SSF53955">
    <property type="entry name" value="Lysozyme-like"/>
    <property type="match status" value="1"/>
</dbReference>
<dbReference type="InterPro" id="IPR001264">
    <property type="entry name" value="Glyco_trans_51"/>
</dbReference>
<evidence type="ECO:0000259" key="20">
    <source>
        <dbReference type="Pfam" id="PF00912"/>
    </source>
</evidence>
<dbReference type="eggNOG" id="COG5009">
    <property type="taxonomic scope" value="Bacteria"/>
</dbReference>
<keyword evidence="8" id="KW-0328">Glycosyltransferase</keyword>
<comment type="subcellular location">
    <subcellularLocation>
        <location evidence="1">Cell membrane</location>
    </subcellularLocation>
</comment>
<evidence type="ECO:0000256" key="16">
    <source>
        <dbReference type="ARBA" id="ARBA00034000"/>
    </source>
</evidence>
<dbReference type="GO" id="GO:0006508">
    <property type="term" value="P:proteolysis"/>
    <property type="evidence" value="ECO:0007669"/>
    <property type="project" value="UniProtKB-KW"/>
</dbReference>
<dbReference type="PANTHER" id="PTHR32282:SF11">
    <property type="entry name" value="PENICILLIN-BINDING PROTEIN 1B"/>
    <property type="match status" value="1"/>
</dbReference>
<dbReference type="Pfam" id="PF00912">
    <property type="entry name" value="Transgly"/>
    <property type="match status" value="1"/>
</dbReference>
<dbReference type="InterPro" id="IPR023346">
    <property type="entry name" value="Lysozyme-like_dom_sf"/>
</dbReference>
<keyword evidence="11" id="KW-0133">Cell shape</keyword>
<keyword evidence="6 21" id="KW-0121">Carboxypeptidase</keyword>
<dbReference type="GO" id="GO:0008658">
    <property type="term" value="F:penicillin binding"/>
    <property type="evidence" value="ECO:0007669"/>
    <property type="project" value="InterPro"/>
</dbReference>
<dbReference type="GO" id="GO:0008360">
    <property type="term" value="P:regulation of cell shape"/>
    <property type="evidence" value="ECO:0007669"/>
    <property type="project" value="UniProtKB-KW"/>
</dbReference>
<evidence type="ECO:0000256" key="2">
    <source>
        <dbReference type="ARBA" id="ARBA00004752"/>
    </source>
</evidence>
<keyword evidence="18" id="KW-0812">Transmembrane</keyword>
<comment type="similarity">
    <text evidence="3">In the C-terminal section; belongs to the transpeptidase family.</text>
</comment>
<dbReference type="Gene3D" id="3.40.710.10">
    <property type="entry name" value="DD-peptidase/beta-lactamase superfamily"/>
    <property type="match status" value="2"/>
</dbReference>
<keyword evidence="15" id="KW-0961">Cell wall biogenesis/degradation</keyword>